<dbReference type="Gene3D" id="3.40.50.150">
    <property type="entry name" value="Vaccinia Virus protein VP39"/>
    <property type="match status" value="1"/>
</dbReference>
<reference evidence="9 10" key="1">
    <citation type="submission" date="2015-09" db="EMBL/GenBank/DDBJ databases">
        <authorList>
            <consortium name="Pathogen Informatics"/>
        </authorList>
    </citation>
    <scope>NUCLEOTIDE SEQUENCE [LARGE SCALE GENOMIC DNA]</scope>
    <source>
        <strain evidence="9 10">2789STDY5834945</strain>
    </source>
</reference>
<evidence type="ECO:0000256" key="6">
    <source>
        <dbReference type="ARBA" id="ARBA00047942"/>
    </source>
</evidence>
<dbReference type="Pfam" id="PF07669">
    <property type="entry name" value="Eco57I"/>
    <property type="match status" value="1"/>
</dbReference>
<accession>A0A174NXR9</accession>
<gene>
    <name evidence="9" type="ORF">ERS852557_00854</name>
</gene>
<comment type="catalytic activity">
    <reaction evidence="6">
        <text>a 2'-deoxyadenosine in DNA + S-adenosyl-L-methionine = an N(6)-methyl-2'-deoxyadenosine in DNA + S-adenosyl-L-homocysteine + H(+)</text>
        <dbReference type="Rhea" id="RHEA:15197"/>
        <dbReference type="Rhea" id="RHEA-COMP:12418"/>
        <dbReference type="Rhea" id="RHEA-COMP:12419"/>
        <dbReference type="ChEBI" id="CHEBI:15378"/>
        <dbReference type="ChEBI" id="CHEBI:57856"/>
        <dbReference type="ChEBI" id="CHEBI:59789"/>
        <dbReference type="ChEBI" id="CHEBI:90615"/>
        <dbReference type="ChEBI" id="CHEBI:90616"/>
        <dbReference type="EC" id="2.1.1.72"/>
    </reaction>
</comment>
<evidence type="ECO:0000256" key="1">
    <source>
        <dbReference type="ARBA" id="ARBA00006594"/>
    </source>
</evidence>
<evidence type="ECO:0000313" key="10">
    <source>
        <dbReference type="Proteomes" id="UP000095541"/>
    </source>
</evidence>
<dbReference type="PANTHER" id="PTHR33841:SF5">
    <property type="entry name" value="DNA METHYLASE (MODIFICATION METHYLASE) (METHYLTRANSFERASE)-RELATED"/>
    <property type="match status" value="1"/>
</dbReference>
<evidence type="ECO:0000256" key="5">
    <source>
        <dbReference type="ARBA" id="ARBA00022691"/>
    </source>
</evidence>
<dbReference type="InterPro" id="IPR002052">
    <property type="entry name" value="DNA_methylase_N6_adenine_CS"/>
</dbReference>
<evidence type="ECO:0000256" key="2">
    <source>
        <dbReference type="ARBA" id="ARBA00011900"/>
    </source>
</evidence>
<dbReference type="AlphaFoldDB" id="A0A174NXR9"/>
<dbReference type="InterPro" id="IPR011639">
    <property type="entry name" value="MethylTrfase_TaqI-like_dom"/>
</dbReference>
<name>A0A174NXR9_BACT4</name>
<dbReference type="EC" id="2.1.1.72" evidence="2"/>
<keyword evidence="3 9" id="KW-0489">Methyltransferase</keyword>
<keyword evidence="5" id="KW-0949">S-adenosyl-L-methionine</keyword>
<protein>
    <recommendedName>
        <fullName evidence="2">site-specific DNA-methyltransferase (adenine-specific)</fullName>
        <ecNumber evidence="2">2.1.1.72</ecNumber>
    </recommendedName>
</protein>
<keyword evidence="4 9" id="KW-0808">Transferase</keyword>
<dbReference type="Proteomes" id="UP000095541">
    <property type="component" value="Unassembled WGS sequence"/>
</dbReference>
<dbReference type="EMBL" id="CZBI01000001">
    <property type="protein sequence ID" value="CUP51637.1"/>
    <property type="molecule type" value="Genomic_DNA"/>
</dbReference>
<dbReference type="PANTHER" id="PTHR33841">
    <property type="entry name" value="DNA METHYLTRANSFERASE YEEA-RELATED"/>
    <property type="match status" value="1"/>
</dbReference>
<dbReference type="PRINTS" id="PR00507">
    <property type="entry name" value="N12N6MTFRASE"/>
</dbReference>
<dbReference type="GO" id="GO:0006304">
    <property type="term" value="P:DNA modification"/>
    <property type="evidence" value="ECO:0007669"/>
    <property type="project" value="InterPro"/>
</dbReference>
<evidence type="ECO:0000256" key="4">
    <source>
        <dbReference type="ARBA" id="ARBA00022679"/>
    </source>
</evidence>
<dbReference type="GO" id="GO:0009007">
    <property type="term" value="F:site-specific DNA-methyltransferase (adenine-specific) activity"/>
    <property type="evidence" value="ECO:0007669"/>
    <property type="project" value="UniProtKB-EC"/>
</dbReference>
<dbReference type="InterPro" id="IPR054520">
    <property type="entry name" value="M_Eco57I_C"/>
</dbReference>
<dbReference type="CDD" id="cd02440">
    <property type="entry name" value="AdoMet_MTases"/>
    <property type="match status" value="1"/>
</dbReference>
<sequence>MQLADNVSNEKLRGGFYTPSKIASFILKWAFNGRKDIDILEPSCGDGVFLREIQEGKYEYNSFLGIELDENEAQKARNTNLAKSEILNTDFHEYCISTEKKFDLVIGNPPYIRYQYFNKDQQAYAASIFEKAGLSYSKLTNAWVSFVVGSSLLLKETGKIAFVLPAEILQVSFAKQLRNFLSAFYNKINIISFQKLVFPNIQQEVILLLCEKNKSNSHSIEHLEVLDAEGLDCIEIEKLRSPQKKINHKSSKWTFYFLEQKEIDFLEDLQESNVIPKMNKYANIEVGITTGSNDFFTVPLSVVEKYNLEEYAKPLVGRSIQVAGAVFTKDDWENNIKLGAKAFLLVFPSYKELNDGAKEYLKWGVKEGINQGYKCRIRDEWQIVPSLRVSEAFFMRRNNLYPRLILNENQAYTTDTMHRVTIKPDLDIKAFISSYYNSLSLASTEIFGRSHGGGVLELMPNEAESIFLPFQKNNSDMFLAINEMLRSKVNISSILDVTNRQILELNYGLSSNDVKLAHNIWVKLSSRRLNRKSLI</sequence>
<evidence type="ECO:0000259" key="8">
    <source>
        <dbReference type="Pfam" id="PF22837"/>
    </source>
</evidence>
<dbReference type="RefSeq" id="WP_055217228.1">
    <property type="nucleotide sequence ID" value="NZ_CZBI01000001.1"/>
</dbReference>
<dbReference type="SUPFAM" id="SSF53335">
    <property type="entry name" value="S-adenosyl-L-methionine-dependent methyltransferases"/>
    <property type="match status" value="1"/>
</dbReference>
<feature type="domain" description="Type II methyltransferase M.Eco57I C-terminal" evidence="8">
    <location>
        <begin position="251"/>
        <end position="503"/>
    </location>
</feature>
<evidence type="ECO:0000259" key="7">
    <source>
        <dbReference type="Pfam" id="PF07669"/>
    </source>
</evidence>
<proteinExistence type="inferred from homology"/>
<dbReference type="InterPro" id="IPR029063">
    <property type="entry name" value="SAM-dependent_MTases_sf"/>
</dbReference>
<dbReference type="InterPro" id="IPR050953">
    <property type="entry name" value="N4_N6_ade-DNA_methylase"/>
</dbReference>
<organism evidence="9 10">
    <name type="scientific">Bacteroides thetaiotaomicron</name>
    <dbReference type="NCBI Taxonomy" id="818"/>
    <lineage>
        <taxon>Bacteria</taxon>
        <taxon>Pseudomonadati</taxon>
        <taxon>Bacteroidota</taxon>
        <taxon>Bacteroidia</taxon>
        <taxon>Bacteroidales</taxon>
        <taxon>Bacteroidaceae</taxon>
        <taxon>Bacteroides</taxon>
    </lineage>
</organism>
<feature type="domain" description="Type II methyltransferase M.TaqI-like" evidence="7">
    <location>
        <begin position="72"/>
        <end position="195"/>
    </location>
</feature>
<dbReference type="GO" id="GO:0032259">
    <property type="term" value="P:methylation"/>
    <property type="evidence" value="ECO:0007669"/>
    <property type="project" value="UniProtKB-KW"/>
</dbReference>
<dbReference type="PROSITE" id="PS00092">
    <property type="entry name" value="N6_MTASE"/>
    <property type="match status" value="1"/>
</dbReference>
<evidence type="ECO:0000256" key="3">
    <source>
        <dbReference type="ARBA" id="ARBA00022603"/>
    </source>
</evidence>
<evidence type="ECO:0000313" key="9">
    <source>
        <dbReference type="EMBL" id="CUP51637.1"/>
    </source>
</evidence>
<comment type="similarity">
    <text evidence="1">Belongs to the N(4)/N(6)-methyltransferase family.</text>
</comment>
<dbReference type="Pfam" id="PF22837">
    <property type="entry name" value="M_Eco57I_C"/>
    <property type="match status" value="1"/>
</dbReference>
<dbReference type="GO" id="GO:0003676">
    <property type="term" value="F:nucleic acid binding"/>
    <property type="evidence" value="ECO:0007669"/>
    <property type="project" value="InterPro"/>
</dbReference>